<organism evidence="1">
    <name type="scientific">Yangshan Harbor Nitrososphaeria virus</name>
    <dbReference type="NCBI Taxonomy" id="2969597"/>
    <lineage>
        <taxon>Viruses</taxon>
        <taxon>Duplodnaviria</taxon>
        <taxon>Heunggongvirae</taxon>
        <taxon>Uroviricota</taxon>
        <taxon>Caudoviricetes</taxon>
    </lineage>
</organism>
<reference evidence="1" key="1">
    <citation type="submission" date="2022-05" db="EMBL/GenBank/DDBJ databases">
        <title>Diverse viruses of marine archaea discovered using metagenomics.</title>
        <authorList>
            <person name="Zhou Y."/>
        </authorList>
    </citation>
    <scope>NUCLEOTIDE SEQUENCE</scope>
    <source>
        <strain evidence="1">YSH_354833</strain>
    </source>
</reference>
<dbReference type="EMBL" id="ON649703">
    <property type="protein sequence ID" value="UVF62619.1"/>
    <property type="molecule type" value="Genomic_DNA"/>
</dbReference>
<proteinExistence type="predicted"/>
<name>A0A976YE54_9CAUD</name>
<accession>A0A976YE54</accession>
<sequence length="108" mass="11862">MTKYGSTSEIEKLAWGGTKTSTPAVVTTVQNTITSLINLILNRNSDFDTVPEPVNAAANLMGSEILRNLGKRTELSTAQIVDELNVLLKSYMAQAPQDQSRWGNVFYI</sequence>
<evidence type="ECO:0000313" key="1">
    <source>
        <dbReference type="EMBL" id="UVF62619.1"/>
    </source>
</evidence>
<protein>
    <submittedName>
        <fullName evidence="1">Uncharacterized protein</fullName>
    </submittedName>
</protein>